<evidence type="ECO:0008006" key="3">
    <source>
        <dbReference type="Google" id="ProtNLM"/>
    </source>
</evidence>
<dbReference type="SUPFAM" id="SSF54001">
    <property type="entry name" value="Cysteine proteinases"/>
    <property type="match status" value="1"/>
</dbReference>
<dbReference type="Gene3D" id="3.40.395.10">
    <property type="entry name" value="Adenoviral Proteinase, Chain A"/>
    <property type="match status" value="1"/>
</dbReference>
<dbReference type="OrthoDB" id="6417850at2759"/>
<sequence length="150" mass="17304">MNTNQINCILKDESLFKGTYPCDNVPSTLVAPFIIIINTAGKTHPGEHWVSLYVKRNRKGIYFDSYGLPPLVHQISAIINYYCISCKYNAITLQSTNKMSFTCGHYCVLFSIYMCRKVSFKNFIYLFSKNTFLNDYIVSKIVNDEFDCDK</sequence>
<organism evidence="1 2">
    <name type="scientific">Leptotrombidium deliense</name>
    <dbReference type="NCBI Taxonomy" id="299467"/>
    <lineage>
        <taxon>Eukaryota</taxon>
        <taxon>Metazoa</taxon>
        <taxon>Ecdysozoa</taxon>
        <taxon>Arthropoda</taxon>
        <taxon>Chelicerata</taxon>
        <taxon>Arachnida</taxon>
        <taxon>Acari</taxon>
        <taxon>Acariformes</taxon>
        <taxon>Trombidiformes</taxon>
        <taxon>Prostigmata</taxon>
        <taxon>Anystina</taxon>
        <taxon>Parasitengona</taxon>
        <taxon>Trombiculoidea</taxon>
        <taxon>Trombiculidae</taxon>
        <taxon>Leptotrombidium</taxon>
    </lineage>
</organism>
<keyword evidence="2" id="KW-1185">Reference proteome</keyword>
<dbReference type="InterPro" id="IPR038765">
    <property type="entry name" value="Papain-like_cys_pep_sf"/>
</dbReference>
<evidence type="ECO:0000313" key="1">
    <source>
        <dbReference type="EMBL" id="RWS28991.1"/>
    </source>
</evidence>
<dbReference type="EMBL" id="NCKV01001115">
    <property type="protein sequence ID" value="RWS28991.1"/>
    <property type="molecule type" value="Genomic_DNA"/>
</dbReference>
<dbReference type="VEuPathDB" id="VectorBase:LDEU003049"/>
<dbReference type="AlphaFoldDB" id="A0A443SN81"/>
<proteinExistence type="predicted"/>
<accession>A0A443SN81</accession>
<evidence type="ECO:0000313" key="2">
    <source>
        <dbReference type="Proteomes" id="UP000288716"/>
    </source>
</evidence>
<dbReference type="Proteomes" id="UP000288716">
    <property type="component" value="Unassembled WGS sequence"/>
</dbReference>
<reference evidence="1 2" key="1">
    <citation type="journal article" date="2018" name="Gigascience">
        <title>Genomes of trombidid mites reveal novel predicted allergens and laterally-transferred genes associated with secondary metabolism.</title>
        <authorList>
            <person name="Dong X."/>
            <person name="Chaisiri K."/>
            <person name="Xia D."/>
            <person name="Armstrong S.D."/>
            <person name="Fang Y."/>
            <person name="Donnelly M.J."/>
            <person name="Kadowaki T."/>
            <person name="McGarry J.W."/>
            <person name="Darby A.C."/>
            <person name="Makepeace B.L."/>
        </authorList>
    </citation>
    <scope>NUCLEOTIDE SEQUENCE [LARGE SCALE GENOMIC DNA]</scope>
    <source>
        <strain evidence="1">UoL-UT</strain>
    </source>
</reference>
<name>A0A443SN81_9ACAR</name>
<comment type="caution">
    <text evidence="1">The sequence shown here is derived from an EMBL/GenBank/DDBJ whole genome shotgun (WGS) entry which is preliminary data.</text>
</comment>
<protein>
    <recommendedName>
        <fullName evidence="3">Ubiquitin-like protease family profile domain-containing protein</fullName>
    </recommendedName>
</protein>
<gene>
    <name evidence="1" type="ORF">B4U80_01265</name>
</gene>